<organism evidence="2 4">
    <name type="scientific">Pseudomonas reactans</name>
    <dbReference type="NCBI Taxonomy" id="117680"/>
    <lineage>
        <taxon>Bacteria</taxon>
        <taxon>Pseudomonadati</taxon>
        <taxon>Pseudomonadota</taxon>
        <taxon>Gammaproteobacteria</taxon>
        <taxon>Pseudomonadales</taxon>
        <taxon>Pseudomonadaceae</taxon>
        <taxon>Pseudomonas</taxon>
    </lineage>
</organism>
<accession>A0A7Y8KFZ4</accession>
<proteinExistence type="predicted"/>
<evidence type="ECO:0000313" key="1">
    <source>
        <dbReference type="EMBL" id="NWD99110.1"/>
    </source>
</evidence>
<dbReference type="AlphaFoldDB" id="A0A7Y8KFZ4"/>
<dbReference type="Proteomes" id="UP000572863">
    <property type="component" value="Unassembled WGS sequence"/>
</dbReference>
<protein>
    <submittedName>
        <fullName evidence="2">Uncharacterized protein</fullName>
    </submittedName>
</protein>
<comment type="caution">
    <text evidence="2">The sequence shown here is derived from an EMBL/GenBank/DDBJ whole genome shotgun (WGS) entry which is preliminary data.</text>
</comment>
<evidence type="ECO:0000313" key="2">
    <source>
        <dbReference type="EMBL" id="NWE88031.1"/>
    </source>
</evidence>
<dbReference type="Proteomes" id="UP000585226">
    <property type="component" value="Unassembled WGS sequence"/>
</dbReference>
<dbReference type="RefSeq" id="WP_010461560.1">
    <property type="nucleotide sequence ID" value="NZ_JACARY010000107.1"/>
</dbReference>
<dbReference type="EMBL" id="JACASD010000016">
    <property type="protein sequence ID" value="NWE88031.1"/>
    <property type="molecule type" value="Genomic_DNA"/>
</dbReference>
<evidence type="ECO:0000313" key="3">
    <source>
        <dbReference type="Proteomes" id="UP000572863"/>
    </source>
</evidence>
<evidence type="ECO:0000313" key="4">
    <source>
        <dbReference type="Proteomes" id="UP000585226"/>
    </source>
</evidence>
<gene>
    <name evidence="1" type="ORF">HX871_32330</name>
    <name evidence="2" type="ORF">HX893_07810</name>
</gene>
<dbReference type="EMBL" id="JACARY010000107">
    <property type="protein sequence ID" value="NWD99110.1"/>
    <property type="molecule type" value="Genomic_DNA"/>
</dbReference>
<keyword evidence="3" id="KW-1185">Reference proteome</keyword>
<reference evidence="3 4" key="1">
    <citation type="submission" date="2020-04" db="EMBL/GenBank/DDBJ databases">
        <title>Molecular characterization of pseudomonads from Agaricus bisporus reveal novel blotch 2 pathogens in Western Europe.</title>
        <authorList>
            <person name="Taparia T."/>
            <person name="Krijger M."/>
            <person name="Haynes E."/>
            <person name="Elpinstone J.G."/>
            <person name="Noble R."/>
            <person name="Van Der Wolf J."/>
        </authorList>
    </citation>
    <scope>NUCLEOTIDE SEQUENCE [LARGE SCALE GENOMIC DNA]</scope>
    <source>
        <strain evidence="1 3">P7774</strain>
        <strain evidence="2 4">P8021</strain>
    </source>
</reference>
<name>A0A7Y8KFZ4_9PSED</name>
<sequence>MFRPLEIFFVRRIFIFEDNKKAAISKTPLLAIRLSNGCGFSLLTVFVLLPFLPFIESNTGAWLSLGHGKIVTVRRQPLLSGLISNN</sequence>